<dbReference type="STRING" id="371731.Rsw2DRAFT_2652"/>
<accession>C8S3M4</accession>
<evidence type="ECO:0000313" key="1">
    <source>
        <dbReference type="EMBL" id="EEW24472.1"/>
    </source>
</evidence>
<reference evidence="1 2" key="1">
    <citation type="submission" date="2009-08" db="EMBL/GenBank/DDBJ databases">
        <title>The draft genome of Rhodobacter sp. SW2.</title>
        <authorList>
            <consortium name="US DOE Joint Genome Institute (JGI-PGF)"/>
            <person name="Lucas S."/>
            <person name="Copeland A."/>
            <person name="Lapidus A."/>
            <person name="Glavina del Rio T."/>
            <person name="Tice H."/>
            <person name="Bruce D."/>
            <person name="Goodwin L."/>
            <person name="Pitluck S."/>
            <person name="Larimer F."/>
            <person name="Land M.L."/>
            <person name="Hauser L."/>
            <person name="Emerson D."/>
        </authorList>
    </citation>
    <scope>NUCLEOTIDE SEQUENCE [LARGE SCALE GENOMIC DNA]</scope>
    <source>
        <strain evidence="1 2">SW2</strain>
    </source>
</reference>
<dbReference type="Proteomes" id="UP000010121">
    <property type="component" value="Unassembled WGS sequence"/>
</dbReference>
<dbReference type="Pfam" id="PF20603">
    <property type="entry name" value="Bact_hydrolase"/>
    <property type="match status" value="1"/>
</dbReference>
<organism evidence="1 2">
    <name type="scientific">Rhodobacter ferrooxidans</name>
    <dbReference type="NCBI Taxonomy" id="371731"/>
    <lineage>
        <taxon>Bacteria</taxon>
        <taxon>Pseudomonadati</taxon>
        <taxon>Pseudomonadota</taxon>
        <taxon>Alphaproteobacteria</taxon>
        <taxon>Rhodobacterales</taxon>
        <taxon>Rhodobacter group</taxon>
        <taxon>Rhodobacter</taxon>
    </lineage>
</organism>
<gene>
    <name evidence="1" type="ORF">Rsw2DRAFT_2652</name>
</gene>
<proteinExistence type="predicted"/>
<comment type="caution">
    <text evidence="1">The sequence shown here is derived from an EMBL/GenBank/DDBJ whole genome shotgun (WGS) entry which is preliminary data.</text>
</comment>
<evidence type="ECO:0000313" key="2">
    <source>
        <dbReference type="Proteomes" id="UP000010121"/>
    </source>
</evidence>
<dbReference type="RefSeq" id="WP_008031768.1">
    <property type="nucleotide sequence ID" value="NZ_ACYY01000019.1"/>
</dbReference>
<dbReference type="InterPro" id="IPR046766">
    <property type="entry name" value="Bact_hydrolase"/>
</dbReference>
<name>C8S3M4_9RHOB</name>
<dbReference type="eggNOG" id="ENOG502ZZSG">
    <property type="taxonomic scope" value="Bacteria"/>
</dbReference>
<dbReference type="AlphaFoldDB" id="C8S3M4"/>
<protein>
    <submittedName>
        <fullName evidence="1">Uncharacterized protein</fullName>
    </submittedName>
</protein>
<keyword evidence="2" id="KW-1185">Reference proteome</keyword>
<dbReference type="EMBL" id="ACYY01000019">
    <property type="protein sequence ID" value="EEW24472.1"/>
    <property type="molecule type" value="Genomic_DNA"/>
</dbReference>
<dbReference type="OrthoDB" id="1092674at2"/>
<sequence>MLINALPPSDLSVNTTGCCARFNPMGWDGQRLHFRHKPFVRATSRSVLHVPLNMGAVFARVQARMAAAGIADPDNTIVLSRDLSPWESEHLFAADRRVPDEEMTTLSGDFLTRVFEGPYDKLRDWHAEMQDLAQGGDGDPARVYFYFTTCPKCAKAYGRNFVVGVAEVGRPEAAIDG</sequence>